<dbReference type="Gene3D" id="3.90.190.10">
    <property type="entry name" value="Protein tyrosine phosphatase superfamily"/>
    <property type="match status" value="1"/>
</dbReference>
<comment type="caution">
    <text evidence="2">The sequence shown here is derived from an EMBL/GenBank/DDBJ whole genome shotgun (WGS) entry which is preliminary data.</text>
</comment>
<proteinExistence type="predicted"/>
<dbReference type="EMBL" id="JBHFFA010000006">
    <property type="protein sequence ID" value="KAL2620830.1"/>
    <property type="molecule type" value="Genomic_DNA"/>
</dbReference>
<reference evidence="2 3" key="1">
    <citation type="submission" date="2024-09" db="EMBL/GenBank/DDBJ databases">
        <title>Chromosome-scale assembly of Riccia fluitans.</title>
        <authorList>
            <person name="Paukszto L."/>
            <person name="Sawicki J."/>
            <person name="Karawczyk K."/>
            <person name="Piernik-Szablinska J."/>
            <person name="Szczecinska M."/>
            <person name="Mazdziarz M."/>
        </authorList>
    </citation>
    <scope>NUCLEOTIDE SEQUENCE [LARGE SCALE GENOMIC DNA]</scope>
    <source>
        <strain evidence="2">Rf_01</strain>
        <tissue evidence="2">Aerial parts of the thallus</tissue>
    </source>
</reference>
<evidence type="ECO:0000313" key="3">
    <source>
        <dbReference type="Proteomes" id="UP001605036"/>
    </source>
</evidence>
<dbReference type="AlphaFoldDB" id="A0ABD1Y271"/>
<dbReference type="Proteomes" id="UP001605036">
    <property type="component" value="Unassembled WGS sequence"/>
</dbReference>
<feature type="region of interest" description="Disordered" evidence="1">
    <location>
        <begin position="1"/>
        <end position="23"/>
    </location>
</feature>
<dbReference type="SUPFAM" id="SSF52799">
    <property type="entry name" value="(Phosphotyrosine protein) phosphatases II"/>
    <property type="match status" value="1"/>
</dbReference>
<accession>A0ABD1Y271</accession>
<evidence type="ECO:0000313" key="2">
    <source>
        <dbReference type="EMBL" id="KAL2620830.1"/>
    </source>
</evidence>
<organism evidence="2 3">
    <name type="scientific">Riccia fluitans</name>
    <dbReference type="NCBI Taxonomy" id="41844"/>
    <lineage>
        <taxon>Eukaryota</taxon>
        <taxon>Viridiplantae</taxon>
        <taxon>Streptophyta</taxon>
        <taxon>Embryophyta</taxon>
        <taxon>Marchantiophyta</taxon>
        <taxon>Marchantiopsida</taxon>
        <taxon>Marchantiidae</taxon>
        <taxon>Marchantiales</taxon>
        <taxon>Ricciaceae</taxon>
        <taxon>Riccia</taxon>
    </lineage>
</organism>
<gene>
    <name evidence="2" type="ORF">R1flu_001035</name>
</gene>
<evidence type="ECO:0000256" key="1">
    <source>
        <dbReference type="SAM" id="MobiDB-lite"/>
    </source>
</evidence>
<dbReference type="InterPro" id="IPR029021">
    <property type="entry name" value="Prot-tyrosine_phosphatase-like"/>
</dbReference>
<keyword evidence="3" id="KW-1185">Reference proteome</keyword>
<sequence>MGAGSSVPARKPKQQQQQRIRRTKSWAVEDTSKIVDRPLSRSFILQLQCAFHEIGTQRGCRSENYLQQRGYGALVGLHSNWIGHFILASARLSDRLLEEHHLIYQLHSQHIGAVINLQVPGEHASCGDGVLLESGFSYTPQHLMERQIFYFNFPMKDSKEFDLDYMLDICHTVDSQIAAGEKVIFHP</sequence>
<name>A0ABD1Y271_9MARC</name>
<protein>
    <submittedName>
        <fullName evidence="2">Uncharacterized protein</fullName>
    </submittedName>
</protein>